<dbReference type="InterPro" id="IPR029063">
    <property type="entry name" value="SAM-dependent_MTases_sf"/>
</dbReference>
<keyword evidence="4" id="KW-1185">Reference proteome</keyword>
<dbReference type="EMBL" id="JAMRXG010000001">
    <property type="protein sequence ID" value="MCM6772182.1"/>
    <property type="molecule type" value="Genomic_DNA"/>
</dbReference>
<evidence type="ECO:0000313" key="3">
    <source>
        <dbReference type="EMBL" id="MCM6772182.1"/>
    </source>
</evidence>
<dbReference type="GO" id="GO:0032259">
    <property type="term" value="P:methylation"/>
    <property type="evidence" value="ECO:0007669"/>
    <property type="project" value="UniProtKB-KW"/>
</dbReference>
<dbReference type="Proteomes" id="UP001139157">
    <property type="component" value="Unassembled WGS sequence"/>
</dbReference>
<dbReference type="Pfam" id="PF08421">
    <property type="entry name" value="Methyltransf_13"/>
    <property type="match status" value="1"/>
</dbReference>
<keyword evidence="3" id="KW-0489">Methyltransferase</keyword>
<sequence length="369" mass="39462">MSGSRAVVLGRGGCRACGSNALSEVLDLGKMPAADHFPERDEPFETDPLHALAMVVCHSCGLAQLAEDDTVTDEPRGVEPRALREQAADAVARIAATGLLRGRTVREFGSPHGGTWLPLLAAHGCLETPGAPADVVVDSFGLMHCPDQRAAALERAGAVRADGVLLLQFHSLRAILAQGQWNALRHGHFAYYTLTTLCALFAGVGMRPATAWEFDLYGGTVLVAFVHRPVAPDRRVRAILDAETGLDDPALLATLQTAADEQAEALRRWLDEEAAHHRRVYAYGAASRAVALFARAGLRRDRLAGVADASLAKQGRRMPGTDIPIVCPAALVAAQPDRVLLTLPDLVHEVAAQLPSLRGRWVVDIPRPP</sequence>
<accession>A0A9X2E0Z5</accession>
<feature type="domain" description="C-methyltransferase" evidence="2">
    <location>
        <begin position="217"/>
        <end position="366"/>
    </location>
</feature>
<organism evidence="3 4">
    <name type="scientific">Nocardia pulmonis</name>
    <dbReference type="NCBI Taxonomy" id="2951408"/>
    <lineage>
        <taxon>Bacteria</taxon>
        <taxon>Bacillati</taxon>
        <taxon>Actinomycetota</taxon>
        <taxon>Actinomycetes</taxon>
        <taxon>Mycobacteriales</taxon>
        <taxon>Nocardiaceae</taxon>
        <taxon>Nocardia</taxon>
    </lineage>
</organism>
<protein>
    <submittedName>
        <fullName evidence="3">Class I SAM-dependent methyltransferase</fullName>
    </submittedName>
</protein>
<dbReference type="InterPro" id="IPR013630">
    <property type="entry name" value="Methyltransf_Zn-bd_dom_put"/>
</dbReference>
<dbReference type="InterPro" id="IPR038576">
    <property type="entry name" value="Methyltransf_Zn-bd_dom_put_sf"/>
</dbReference>
<dbReference type="AlphaFoldDB" id="A0A9X2E0Z5"/>
<dbReference type="Pfam" id="PF08484">
    <property type="entry name" value="Methyltransf_14"/>
    <property type="match status" value="1"/>
</dbReference>
<comment type="caution">
    <text evidence="3">The sequence shown here is derived from an EMBL/GenBank/DDBJ whole genome shotgun (WGS) entry which is preliminary data.</text>
</comment>
<evidence type="ECO:0000259" key="2">
    <source>
        <dbReference type="Pfam" id="PF08484"/>
    </source>
</evidence>
<keyword evidence="3" id="KW-0808">Transferase</keyword>
<name>A0A9X2E0Z5_9NOCA</name>
<reference evidence="3" key="1">
    <citation type="submission" date="2022-06" db="EMBL/GenBank/DDBJ databases">
        <title>Novel species in genus nocardia.</title>
        <authorList>
            <person name="Li F."/>
        </authorList>
    </citation>
    <scope>NUCLEOTIDE SEQUENCE</scope>
    <source>
        <strain evidence="3">CDC141</strain>
    </source>
</reference>
<dbReference type="RefSeq" id="WP_251909049.1">
    <property type="nucleotide sequence ID" value="NZ_JAMRXG010000001.1"/>
</dbReference>
<feature type="domain" description="Methyltransferase putative zinc binding" evidence="1">
    <location>
        <begin position="14"/>
        <end position="67"/>
    </location>
</feature>
<gene>
    <name evidence="3" type="ORF">NDR86_01685</name>
</gene>
<evidence type="ECO:0000313" key="4">
    <source>
        <dbReference type="Proteomes" id="UP001139157"/>
    </source>
</evidence>
<dbReference type="Gene3D" id="3.40.50.720">
    <property type="entry name" value="NAD(P)-binding Rossmann-like Domain"/>
    <property type="match status" value="1"/>
</dbReference>
<dbReference type="Gene3D" id="3.40.50.150">
    <property type="entry name" value="Vaccinia Virus protein VP39"/>
    <property type="match status" value="1"/>
</dbReference>
<dbReference type="SUPFAM" id="SSF53335">
    <property type="entry name" value="S-adenosyl-L-methionine-dependent methyltransferases"/>
    <property type="match status" value="1"/>
</dbReference>
<dbReference type="Gene3D" id="6.20.50.110">
    <property type="entry name" value="Methyltransferase, zinc-binding domain"/>
    <property type="match status" value="1"/>
</dbReference>
<dbReference type="GO" id="GO:0008168">
    <property type="term" value="F:methyltransferase activity"/>
    <property type="evidence" value="ECO:0007669"/>
    <property type="project" value="UniProtKB-KW"/>
</dbReference>
<proteinExistence type="predicted"/>
<evidence type="ECO:0000259" key="1">
    <source>
        <dbReference type="Pfam" id="PF08421"/>
    </source>
</evidence>
<dbReference type="InterPro" id="IPR013691">
    <property type="entry name" value="MeTrfase_14"/>
</dbReference>